<evidence type="ECO:0000256" key="6">
    <source>
        <dbReference type="ARBA" id="ARBA00023015"/>
    </source>
</evidence>
<evidence type="ECO:0000256" key="1">
    <source>
        <dbReference type="ARBA" id="ARBA00004123"/>
    </source>
</evidence>
<evidence type="ECO:0000313" key="11">
    <source>
        <dbReference type="Proteomes" id="UP000518266"/>
    </source>
</evidence>
<name>A0A7J5XS76_DISMA</name>
<dbReference type="InterPro" id="IPR051969">
    <property type="entry name" value="Zinc-finger_DNA-bd_regulators"/>
</dbReference>
<proteinExistence type="predicted"/>
<dbReference type="GO" id="GO:0008270">
    <property type="term" value="F:zinc ion binding"/>
    <property type="evidence" value="ECO:0007669"/>
    <property type="project" value="UniProtKB-KW"/>
</dbReference>
<gene>
    <name evidence="10" type="ORF">F7725_018667</name>
</gene>
<feature type="compositionally biased region" description="Polar residues" evidence="9">
    <location>
        <begin position="356"/>
        <end position="394"/>
    </location>
</feature>
<dbReference type="OrthoDB" id="8961104at2759"/>
<sequence length="447" mass="47547">MSNPTRPTLRDPRSSVYSTWSVSAHNPNLPGLSTKVAMSLLCSKQKHSSETYTMATAPPRPKAGWPLPVAGPTCVRGNLTKHMKSKAHGKKCQAMGVSESSLDEPESEETVGALSRTPRAHGTQPSPGSGALSEGSLAQQKGRISRQQEGAVLPAGLEGVTEGLLPRSESCSPRLELSSPSRHISPSPERGPSPICPVSPLRPISPGCYRSSHARNPPPPIRLQHRTPGYLPWESPGNKGSHGRRGAAEGPSEASLFPPAFRHSSCEGYPGLQTTDNIFSHLPMHSQQAKLPYLMIPIGGIQMVQARPRSHPTTPSSPTSPPIEGPSLARFESYWGWTPRTQGLRTPGDVHWSEHQAGTSQSGRSVLSTALNTELETTDSKQYGSSHSSAQTLRPASEATKHCVRDSSGAPVSSAALIGRQLEGEEPRSGDDQVEVGAKGDSAKTDT</sequence>
<feature type="compositionally biased region" description="Basic and acidic residues" evidence="9">
    <location>
        <begin position="422"/>
        <end position="431"/>
    </location>
</feature>
<keyword evidence="8" id="KW-0539">Nucleus</keyword>
<evidence type="ECO:0000256" key="2">
    <source>
        <dbReference type="ARBA" id="ARBA00022723"/>
    </source>
</evidence>
<comment type="subcellular location">
    <subcellularLocation>
        <location evidence="1">Nucleus</location>
    </subcellularLocation>
</comment>
<feature type="region of interest" description="Disordered" evidence="9">
    <location>
        <begin position="85"/>
        <end position="259"/>
    </location>
</feature>
<keyword evidence="5" id="KW-0862">Zinc</keyword>
<dbReference type="GO" id="GO:0000978">
    <property type="term" value="F:RNA polymerase II cis-regulatory region sequence-specific DNA binding"/>
    <property type="evidence" value="ECO:0007669"/>
    <property type="project" value="TreeGrafter"/>
</dbReference>
<keyword evidence="11" id="KW-1185">Reference proteome</keyword>
<keyword evidence="3" id="KW-0677">Repeat</keyword>
<feature type="region of interest" description="Disordered" evidence="9">
    <location>
        <begin position="345"/>
        <end position="447"/>
    </location>
</feature>
<keyword evidence="7" id="KW-0804">Transcription</keyword>
<keyword evidence="4" id="KW-0863">Zinc-finger</keyword>
<keyword evidence="6" id="KW-0805">Transcription regulation</keyword>
<evidence type="ECO:0000256" key="7">
    <source>
        <dbReference type="ARBA" id="ARBA00023163"/>
    </source>
</evidence>
<dbReference type="GO" id="GO:0000981">
    <property type="term" value="F:DNA-binding transcription factor activity, RNA polymerase II-specific"/>
    <property type="evidence" value="ECO:0007669"/>
    <property type="project" value="TreeGrafter"/>
</dbReference>
<dbReference type="Proteomes" id="UP000518266">
    <property type="component" value="Unassembled WGS sequence"/>
</dbReference>
<dbReference type="GO" id="GO:0005634">
    <property type="term" value="C:nucleus"/>
    <property type="evidence" value="ECO:0007669"/>
    <property type="project" value="UniProtKB-SubCell"/>
</dbReference>
<organism evidence="10 11">
    <name type="scientific">Dissostichus mawsoni</name>
    <name type="common">Antarctic cod</name>
    <dbReference type="NCBI Taxonomy" id="36200"/>
    <lineage>
        <taxon>Eukaryota</taxon>
        <taxon>Metazoa</taxon>
        <taxon>Chordata</taxon>
        <taxon>Craniata</taxon>
        <taxon>Vertebrata</taxon>
        <taxon>Euteleostomi</taxon>
        <taxon>Actinopterygii</taxon>
        <taxon>Neopterygii</taxon>
        <taxon>Teleostei</taxon>
        <taxon>Neoteleostei</taxon>
        <taxon>Acanthomorphata</taxon>
        <taxon>Eupercaria</taxon>
        <taxon>Perciformes</taxon>
        <taxon>Notothenioidei</taxon>
        <taxon>Nototheniidae</taxon>
        <taxon>Dissostichus</taxon>
    </lineage>
</organism>
<protein>
    <submittedName>
        <fullName evidence="10">Uncharacterized protein</fullName>
    </submittedName>
</protein>
<reference evidence="10 11" key="1">
    <citation type="submission" date="2020-03" db="EMBL/GenBank/DDBJ databases">
        <title>Dissostichus mawsoni Genome sequencing and assembly.</title>
        <authorList>
            <person name="Park H."/>
        </authorList>
    </citation>
    <scope>NUCLEOTIDE SEQUENCE [LARGE SCALE GENOMIC DNA]</scope>
    <source>
        <strain evidence="10">DM0001</strain>
        <tissue evidence="10">Muscle</tissue>
    </source>
</reference>
<dbReference type="PANTHER" id="PTHR45944">
    <property type="entry name" value="SCHNURRI, ISOFORM F"/>
    <property type="match status" value="1"/>
</dbReference>
<accession>A0A7J5XS76</accession>
<dbReference type="AlphaFoldDB" id="A0A7J5XS76"/>
<dbReference type="EMBL" id="JAAKFY010000021">
    <property type="protein sequence ID" value="KAF3839950.1"/>
    <property type="molecule type" value="Genomic_DNA"/>
</dbReference>
<keyword evidence="2" id="KW-0479">Metal-binding</keyword>
<comment type="caution">
    <text evidence="10">The sequence shown here is derived from an EMBL/GenBank/DDBJ whole genome shotgun (WGS) entry which is preliminary data.</text>
</comment>
<evidence type="ECO:0000256" key="8">
    <source>
        <dbReference type="ARBA" id="ARBA00023242"/>
    </source>
</evidence>
<evidence type="ECO:0000256" key="4">
    <source>
        <dbReference type="ARBA" id="ARBA00022771"/>
    </source>
</evidence>
<feature type="region of interest" description="Disordered" evidence="9">
    <location>
        <begin position="307"/>
        <end position="326"/>
    </location>
</feature>
<dbReference type="PANTHER" id="PTHR45944:SF5">
    <property type="entry name" value="TRANSCRIPTION FACTOR HIVEP3"/>
    <property type="match status" value="1"/>
</dbReference>
<evidence type="ECO:0000256" key="3">
    <source>
        <dbReference type="ARBA" id="ARBA00022737"/>
    </source>
</evidence>
<evidence type="ECO:0000256" key="9">
    <source>
        <dbReference type="SAM" id="MobiDB-lite"/>
    </source>
</evidence>
<evidence type="ECO:0000256" key="5">
    <source>
        <dbReference type="ARBA" id="ARBA00022833"/>
    </source>
</evidence>
<evidence type="ECO:0000313" key="10">
    <source>
        <dbReference type="EMBL" id="KAF3839950.1"/>
    </source>
</evidence>